<accession>A0A168BER1</accession>
<dbReference type="OrthoDB" id="3555317at2759"/>
<organism evidence="2 3">
    <name type="scientific">Akanthomyces lecanii RCEF 1005</name>
    <dbReference type="NCBI Taxonomy" id="1081108"/>
    <lineage>
        <taxon>Eukaryota</taxon>
        <taxon>Fungi</taxon>
        <taxon>Dikarya</taxon>
        <taxon>Ascomycota</taxon>
        <taxon>Pezizomycotina</taxon>
        <taxon>Sordariomycetes</taxon>
        <taxon>Hypocreomycetidae</taxon>
        <taxon>Hypocreales</taxon>
        <taxon>Cordycipitaceae</taxon>
        <taxon>Akanthomyces</taxon>
        <taxon>Cordyceps confragosa</taxon>
    </lineage>
</organism>
<dbReference type="AlphaFoldDB" id="A0A168BER1"/>
<evidence type="ECO:0000256" key="1">
    <source>
        <dbReference type="SAM" id="MobiDB-lite"/>
    </source>
</evidence>
<feature type="compositionally biased region" description="Basic and acidic residues" evidence="1">
    <location>
        <begin position="47"/>
        <end position="56"/>
    </location>
</feature>
<name>A0A168BER1_CORDF</name>
<dbReference type="CDD" id="cd14688">
    <property type="entry name" value="bZIP_YAP"/>
    <property type="match status" value="1"/>
</dbReference>
<evidence type="ECO:0000313" key="3">
    <source>
        <dbReference type="Proteomes" id="UP000076881"/>
    </source>
</evidence>
<keyword evidence="3" id="KW-1185">Reference proteome</keyword>
<comment type="caution">
    <text evidence="2">The sequence shown here is derived from an EMBL/GenBank/DDBJ whole genome shotgun (WGS) entry which is preliminary data.</text>
</comment>
<dbReference type="PANTHER" id="PTHR40618:SF1">
    <property type="entry name" value="B-ZIP TRANSCRIPTION FACTOR (EUROFUNG)"/>
    <property type="match status" value="1"/>
</dbReference>
<dbReference type="PANTHER" id="PTHR40618">
    <property type="entry name" value="B-ZIP TRANSCRIPTION FACTOR (EUROFUNG)-RELATED"/>
    <property type="match status" value="1"/>
</dbReference>
<dbReference type="STRING" id="1081108.A0A168BER1"/>
<dbReference type="Gene3D" id="1.20.5.170">
    <property type="match status" value="1"/>
</dbReference>
<dbReference type="Proteomes" id="UP000076881">
    <property type="component" value="Unassembled WGS sequence"/>
</dbReference>
<evidence type="ECO:0000313" key="2">
    <source>
        <dbReference type="EMBL" id="OAA70016.1"/>
    </source>
</evidence>
<feature type="region of interest" description="Disordered" evidence="1">
    <location>
        <begin position="1"/>
        <end position="56"/>
    </location>
</feature>
<proteinExistence type="predicted"/>
<gene>
    <name evidence="2" type="ORF">LEL_09832</name>
</gene>
<reference evidence="2 3" key="1">
    <citation type="journal article" date="2016" name="Genome Biol. Evol.">
        <title>Divergent and convergent evolution of fungal pathogenicity.</title>
        <authorList>
            <person name="Shang Y."/>
            <person name="Xiao G."/>
            <person name="Zheng P."/>
            <person name="Cen K."/>
            <person name="Zhan S."/>
            <person name="Wang C."/>
        </authorList>
    </citation>
    <scope>NUCLEOTIDE SEQUENCE [LARGE SCALE GENOMIC DNA]</scope>
    <source>
        <strain evidence="2 3">RCEF 1005</strain>
    </source>
</reference>
<dbReference type="InterPro" id="IPR046347">
    <property type="entry name" value="bZIP_sf"/>
</dbReference>
<feature type="region of interest" description="Disordered" evidence="1">
    <location>
        <begin position="86"/>
        <end position="177"/>
    </location>
</feature>
<protein>
    <submittedName>
        <fullName evidence="2">Vesicular-fusion protein SEC18</fullName>
    </submittedName>
</protein>
<dbReference type="SUPFAM" id="SSF57959">
    <property type="entry name" value="Leucine zipper domain"/>
    <property type="match status" value="1"/>
</dbReference>
<feature type="compositionally biased region" description="Polar residues" evidence="1">
    <location>
        <begin position="92"/>
        <end position="105"/>
    </location>
</feature>
<dbReference type="EMBL" id="AZHF01000010">
    <property type="protein sequence ID" value="OAA70016.1"/>
    <property type="molecule type" value="Genomic_DNA"/>
</dbReference>
<sequence length="519" mass="57149">MAESSSNNSAASRQRRAQLAQQSQQAQQVQQAQLAQHTTATPLQLHIRRDSRPSESIDIERLLSSSFYPGSNTNYTFNDPVHTQFPLHQLNPAKNSTQSPSSSAGTVYVDDDNADYPERRAIDPESPNNDKPAKNKKKAPAPGKAAGTKRKTDAGDNEGPGERRRKQIREAQRAYRQRKISQTAYLEERVRQLEGAIENMSSVVLSFSEELIGSNILSCQSDLTSRLRDALATCLTLVRETGTGSMEHEPAVETSPQHSMALVPSSIPPAMPNKPTSIKNIFGNKPYPDMNTSMPVAAFMDMLATSAVYYGYLALADPTLSTTRLHRHFGLPLQLMNRDKLLSYFSHLFQTRLCRAQIAGDERPAKPGMPFFSIGGAGTHYSPVLATSVSTSSSSSSSSRAAVGAPPLSLPWANTADQCSTYSERRNEWTVPMDPSSVPANIQDRFEGDWFDMQDLELYLLERGVSLRMKPEKESHGDINVPLFLRGLMLNTTCLGQSPGFRRRDVEIAMQAAQCGPQA</sequence>
<feature type="compositionally biased region" description="Low complexity" evidence="1">
    <location>
        <begin position="1"/>
        <end position="36"/>
    </location>
</feature>
<dbReference type="GO" id="GO:0003700">
    <property type="term" value="F:DNA-binding transcription factor activity"/>
    <property type="evidence" value="ECO:0007669"/>
    <property type="project" value="InterPro"/>
</dbReference>